<comment type="catalytic activity">
    <reaction evidence="7 12">
        <text>sn-glycerol 3-phosphate + NADP(+) = dihydroxyacetone phosphate + NADPH + H(+)</text>
        <dbReference type="Rhea" id="RHEA:11096"/>
        <dbReference type="ChEBI" id="CHEBI:15378"/>
        <dbReference type="ChEBI" id="CHEBI:57597"/>
        <dbReference type="ChEBI" id="CHEBI:57642"/>
        <dbReference type="ChEBI" id="CHEBI:57783"/>
        <dbReference type="ChEBI" id="CHEBI:58349"/>
        <dbReference type="EC" id="1.1.1.94"/>
    </reaction>
</comment>
<dbReference type="AlphaFoldDB" id="A0A1F6M3L7"/>
<evidence type="ECO:0000256" key="1">
    <source>
        <dbReference type="ARBA" id="ARBA00011009"/>
    </source>
</evidence>
<feature type="binding site" evidence="7">
    <location>
        <position position="110"/>
    </location>
    <ligand>
        <name>sn-glycerol 3-phosphate</name>
        <dbReference type="ChEBI" id="CHEBI:57597"/>
    </ligand>
</feature>
<feature type="binding site" evidence="9">
    <location>
        <begin position="259"/>
        <end position="260"/>
    </location>
    <ligand>
        <name>substrate</name>
    </ligand>
</feature>
<comment type="subcellular location">
    <subcellularLocation>
        <location evidence="7">Cytoplasm</location>
    </subcellularLocation>
</comment>
<dbReference type="InterPro" id="IPR006109">
    <property type="entry name" value="G3P_DH_NAD-dep_C"/>
</dbReference>
<dbReference type="InterPro" id="IPR036291">
    <property type="entry name" value="NAD(P)-bd_dom_sf"/>
</dbReference>
<feature type="binding site" evidence="10">
    <location>
        <position position="259"/>
    </location>
    <ligand>
        <name>NAD(+)</name>
        <dbReference type="ChEBI" id="CHEBI:57540"/>
    </ligand>
</feature>
<dbReference type="InterPro" id="IPR013328">
    <property type="entry name" value="6PGD_dom2"/>
</dbReference>
<feature type="binding site" evidence="7">
    <location>
        <position position="144"/>
    </location>
    <ligand>
        <name>NADPH</name>
        <dbReference type="ChEBI" id="CHEBI:57783"/>
    </ligand>
</feature>
<evidence type="ECO:0000256" key="9">
    <source>
        <dbReference type="PIRSR" id="PIRSR000114-2"/>
    </source>
</evidence>
<comment type="catalytic activity">
    <reaction evidence="7">
        <text>sn-glycerol 3-phosphate + NAD(+) = dihydroxyacetone phosphate + NADH + H(+)</text>
        <dbReference type="Rhea" id="RHEA:11092"/>
        <dbReference type="ChEBI" id="CHEBI:15378"/>
        <dbReference type="ChEBI" id="CHEBI:57540"/>
        <dbReference type="ChEBI" id="CHEBI:57597"/>
        <dbReference type="ChEBI" id="CHEBI:57642"/>
        <dbReference type="ChEBI" id="CHEBI:57945"/>
        <dbReference type="EC" id="1.1.1.94"/>
    </reaction>
</comment>
<dbReference type="UniPathway" id="UPA00940"/>
<dbReference type="GO" id="GO:0008654">
    <property type="term" value="P:phospholipid biosynthetic process"/>
    <property type="evidence" value="ECO:0007669"/>
    <property type="project" value="UniProtKB-KW"/>
</dbReference>
<feature type="binding site" evidence="7">
    <location>
        <position position="285"/>
    </location>
    <ligand>
        <name>NADPH</name>
        <dbReference type="ChEBI" id="CHEBI:57783"/>
    </ligand>
</feature>
<dbReference type="Proteomes" id="UP000178742">
    <property type="component" value="Unassembled WGS sequence"/>
</dbReference>
<feature type="binding site" evidence="10">
    <location>
        <begin position="10"/>
        <end position="15"/>
    </location>
    <ligand>
        <name>NAD(+)</name>
        <dbReference type="ChEBI" id="CHEBI:57540"/>
    </ligand>
</feature>
<feature type="domain" description="Glycerol-3-phosphate dehydrogenase NAD-dependent C-terminal" evidence="14">
    <location>
        <begin position="184"/>
        <end position="324"/>
    </location>
</feature>
<evidence type="ECO:0000256" key="10">
    <source>
        <dbReference type="PIRSR" id="PIRSR000114-3"/>
    </source>
</evidence>
<dbReference type="Pfam" id="PF01210">
    <property type="entry name" value="NAD_Gly3P_dh_N"/>
    <property type="match status" value="1"/>
</dbReference>
<accession>A0A1F6M3L7</accession>
<keyword evidence="2 7" id="KW-0444">Lipid biosynthesis</keyword>
<dbReference type="InterPro" id="IPR011128">
    <property type="entry name" value="G3P_DH_NAD-dep_N"/>
</dbReference>
<keyword evidence="4 7" id="KW-0443">Lipid metabolism</keyword>
<dbReference type="GO" id="GO:0005829">
    <property type="term" value="C:cytosol"/>
    <property type="evidence" value="ECO:0007669"/>
    <property type="project" value="TreeGrafter"/>
</dbReference>
<comment type="function">
    <text evidence="7">Catalyzes the reduction of the glycolytic intermediate dihydroxyacetone phosphate (DHAP) to sn-glycerol 3-phosphate (G3P), the key precursor for phospholipid synthesis.</text>
</comment>
<feature type="binding site" evidence="7">
    <location>
        <position position="195"/>
    </location>
    <ligand>
        <name>sn-glycerol 3-phosphate</name>
        <dbReference type="ChEBI" id="CHEBI:57597"/>
    </ligand>
</feature>
<feature type="binding site" evidence="7">
    <location>
        <position position="110"/>
    </location>
    <ligand>
        <name>NADPH</name>
        <dbReference type="ChEBI" id="CHEBI:57783"/>
    </ligand>
</feature>
<dbReference type="GO" id="GO:0046167">
    <property type="term" value="P:glycerol-3-phosphate biosynthetic process"/>
    <property type="evidence" value="ECO:0007669"/>
    <property type="project" value="UniProtKB-UniRule"/>
</dbReference>
<evidence type="ECO:0000256" key="12">
    <source>
        <dbReference type="RuleBase" id="RU000439"/>
    </source>
</evidence>
<feature type="active site" description="Proton acceptor" evidence="7 8">
    <location>
        <position position="195"/>
    </location>
</feature>
<dbReference type="PRINTS" id="PR00077">
    <property type="entry name" value="GPDHDRGNASE"/>
</dbReference>
<dbReference type="STRING" id="1798676.A3B90_02235"/>
<feature type="binding site" evidence="7">
    <location>
        <position position="140"/>
    </location>
    <ligand>
        <name>sn-glycerol 3-phosphate</name>
        <dbReference type="ChEBI" id="CHEBI:57597"/>
    </ligand>
</feature>
<keyword evidence="7" id="KW-0963">Cytoplasm</keyword>
<keyword evidence="3 7" id="KW-0560">Oxidoreductase</keyword>
<dbReference type="GO" id="GO:0005975">
    <property type="term" value="P:carbohydrate metabolic process"/>
    <property type="evidence" value="ECO:0007669"/>
    <property type="project" value="InterPro"/>
</dbReference>
<name>A0A1F6M3L7_9BACT</name>
<comment type="caution">
    <text evidence="15">The sequence shown here is derived from an EMBL/GenBank/DDBJ whole genome shotgun (WGS) entry which is preliminary data.</text>
</comment>
<evidence type="ECO:0000256" key="8">
    <source>
        <dbReference type="PIRSR" id="PIRSR000114-1"/>
    </source>
</evidence>
<dbReference type="PIRSF" id="PIRSF000114">
    <property type="entry name" value="Glycerol-3-P_dh"/>
    <property type="match status" value="1"/>
</dbReference>
<evidence type="ECO:0000313" key="16">
    <source>
        <dbReference type="Proteomes" id="UP000178742"/>
    </source>
</evidence>
<keyword evidence="6 7" id="KW-1208">Phospholipid metabolism</keyword>
<dbReference type="EC" id="1.1.1.94" evidence="7"/>
<dbReference type="GO" id="GO:0046168">
    <property type="term" value="P:glycerol-3-phosphate catabolic process"/>
    <property type="evidence" value="ECO:0007669"/>
    <property type="project" value="InterPro"/>
</dbReference>
<comment type="pathway">
    <text evidence="7">Membrane lipid metabolism; glycerophospholipid metabolism.</text>
</comment>
<feature type="binding site" evidence="7">
    <location>
        <position position="53"/>
    </location>
    <ligand>
        <name>NADPH</name>
        <dbReference type="ChEBI" id="CHEBI:57783"/>
    </ligand>
</feature>
<dbReference type="SUPFAM" id="SSF48179">
    <property type="entry name" value="6-phosphogluconate dehydrogenase C-terminal domain-like"/>
    <property type="match status" value="1"/>
</dbReference>
<dbReference type="InterPro" id="IPR008927">
    <property type="entry name" value="6-PGluconate_DH-like_C_sf"/>
</dbReference>
<proteinExistence type="inferred from homology"/>
<dbReference type="HAMAP" id="MF_00394">
    <property type="entry name" value="NAD_Glyc3P_dehydrog"/>
    <property type="match status" value="1"/>
</dbReference>
<comment type="similarity">
    <text evidence="1 7 11">Belongs to the NAD-dependent glycerol-3-phosphate dehydrogenase family.</text>
</comment>
<feature type="domain" description="Glycerol-3-phosphate dehydrogenase NAD-dependent N-terminal" evidence="13">
    <location>
        <begin position="5"/>
        <end position="163"/>
    </location>
</feature>
<evidence type="ECO:0000256" key="4">
    <source>
        <dbReference type="ARBA" id="ARBA00023098"/>
    </source>
</evidence>
<dbReference type="PANTHER" id="PTHR11728">
    <property type="entry name" value="GLYCEROL-3-PHOSPHATE DEHYDROGENASE"/>
    <property type="match status" value="1"/>
</dbReference>
<keyword evidence="5 7" id="KW-0594">Phospholipid biosynthesis</keyword>
<evidence type="ECO:0000256" key="7">
    <source>
        <dbReference type="HAMAP-Rule" id="MF_00394"/>
    </source>
</evidence>
<dbReference type="PANTHER" id="PTHR11728:SF1">
    <property type="entry name" value="GLYCEROL-3-PHOSPHATE DEHYDROGENASE [NAD(+)] 2, CHLOROPLASTIC"/>
    <property type="match status" value="1"/>
</dbReference>
<protein>
    <recommendedName>
        <fullName evidence="7">Glycerol-3-phosphate dehydrogenase [NAD(P)+]</fullName>
        <ecNumber evidence="7">1.1.1.94</ecNumber>
    </recommendedName>
    <alternativeName>
        <fullName evidence="7">NAD(P)(+)-dependent glycerol-3-phosphate dehydrogenase</fullName>
    </alternativeName>
    <alternativeName>
        <fullName evidence="7">NAD(P)H-dependent dihydroxyacetone-phosphate reductase</fullName>
    </alternativeName>
</protein>
<evidence type="ECO:0000256" key="5">
    <source>
        <dbReference type="ARBA" id="ARBA00023209"/>
    </source>
</evidence>
<dbReference type="GO" id="GO:0006650">
    <property type="term" value="P:glycerophospholipid metabolic process"/>
    <property type="evidence" value="ECO:0007669"/>
    <property type="project" value="UniProtKB-UniRule"/>
</dbReference>
<evidence type="ECO:0000256" key="2">
    <source>
        <dbReference type="ARBA" id="ARBA00022516"/>
    </source>
</evidence>
<dbReference type="GO" id="GO:0141153">
    <property type="term" value="F:glycerol-3-phosphate dehydrogenase (NADP+) activity"/>
    <property type="evidence" value="ECO:0007669"/>
    <property type="project" value="RHEA"/>
</dbReference>
<evidence type="ECO:0000259" key="14">
    <source>
        <dbReference type="Pfam" id="PF07479"/>
    </source>
</evidence>
<dbReference type="SUPFAM" id="SSF51735">
    <property type="entry name" value="NAD(P)-binding Rossmann-fold domains"/>
    <property type="match status" value="1"/>
</dbReference>
<keyword evidence="7" id="KW-0521">NADP</keyword>
<dbReference type="Gene3D" id="1.10.1040.10">
    <property type="entry name" value="N-(1-d-carboxylethyl)-l-norvaline Dehydrogenase, domain 2"/>
    <property type="match status" value="1"/>
</dbReference>
<dbReference type="Pfam" id="PF07479">
    <property type="entry name" value="NAD_Gly3P_dh_C"/>
    <property type="match status" value="1"/>
</dbReference>
<dbReference type="Gene3D" id="3.40.50.720">
    <property type="entry name" value="NAD(P)-binding Rossmann-like Domain"/>
    <property type="match status" value="1"/>
</dbReference>
<dbReference type="GO" id="GO:0141152">
    <property type="term" value="F:glycerol-3-phosphate dehydrogenase (NAD+) activity"/>
    <property type="evidence" value="ECO:0007669"/>
    <property type="project" value="RHEA"/>
</dbReference>
<evidence type="ECO:0000256" key="6">
    <source>
        <dbReference type="ARBA" id="ARBA00023264"/>
    </source>
</evidence>
<dbReference type="NCBIfam" id="NF000942">
    <property type="entry name" value="PRK00094.1-4"/>
    <property type="match status" value="1"/>
</dbReference>
<reference evidence="15 16" key="1">
    <citation type="journal article" date="2016" name="Nat. Commun.">
        <title>Thousands of microbial genomes shed light on interconnected biogeochemical processes in an aquifer system.</title>
        <authorList>
            <person name="Anantharaman K."/>
            <person name="Brown C.T."/>
            <person name="Hug L.A."/>
            <person name="Sharon I."/>
            <person name="Castelle C.J."/>
            <person name="Probst A.J."/>
            <person name="Thomas B.C."/>
            <person name="Singh A."/>
            <person name="Wilkins M.J."/>
            <person name="Karaoz U."/>
            <person name="Brodie E.L."/>
            <person name="Williams K.H."/>
            <person name="Hubbard S.S."/>
            <person name="Banfield J.F."/>
        </authorList>
    </citation>
    <scope>NUCLEOTIDE SEQUENCE [LARGE SCALE GENOMIC DNA]</scope>
</reference>
<sequence>MKKENIAVLGAGNMGTAMAKVIAENGYIVKLWNYEGDLDPLHEIEKFGENKKYLPGVKLPKNIIPIYSLAEAVKNSKIIFFVVSSGAMESVMKSVLPYIESEMILVDVSKGLHPKNNEMIPVMMKKILGQKKASVLGLTGPAIASQMSVGYPAVLVVASKQKESNKKVQKVLANKNMKVILGNDVVGGEVVQSFKNVYAIGLGIAQGLGMPFNTQAILFTLALQELTLLTTKMGGKLETVYGFAGLGDFFTTALSPEGRNRRFGECLGQGLCSDEALKAVKQTVEGISGVVCLKKLARTLRLTLPFAAVIESVIEGKISPQSAIDNLLKKIT</sequence>
<feature type="binding site" evidence="7">
    <location>
        <position position="259"/>
    </location>
    <ligand>
        <name>NADPH</name>
        <dbReference type="ChEBI" id="CHEBI:57783"/>
    </ligand>
</feature>
<evidence type="ECO:0000256" key="11">
    <source>
        <dbReference type="RuleBase" id="RU000437"/>
    </source>
</evidence>
<gene>
    <name evidence="7" type="primary">gpsA</name>
    <name evidence="15" type="ORF">A3B90_02235</name>
</gene>
<dbReference type="EMBL" id="MFPX01000022">
    <property type="protein sequence ID" value="OGH66252.1"/>
    <property type="molecule type" value="Genomic_DNA"/>
</dbReference>
<comment type="caution">
    <text evidence="7">Lacks conserved residue(s) required for the propagation of feature annotation.</text>
</comment>
<evidence type="ECO:0000313" key="15">
    <source>
        <dbReference type="EMBL" id="OGH66252.1"/>
    </source>
</evidence>
<evidence type="ECO:0000259" key="13">
    <source>
        <dbReference type="Pfam" id="PF01210"/>
    </source>
</evidence>
<feature type="binding site" evidence="7">
    <location>
        <position position="248"/>
    </location>
    <ligand>
        <name>sn-glycerol 3-phosphate</name>
        <dbReference type="ChEBI" id="CHEBI:57597"/>
    </ligand>
</feature>
<feature type="binding site" evidence="7">
    <location>
        <position position="260"/>
    </location>
    <ligand>
        <name>sn-glycerol 3-phosphate</name>
        <dbReference type="ChEBI" id="CHEBI:57597"/>
    </ligand>
</feature>
<evidence type="ECO:0000256" key="3">
    <source>
        <dbReference type="ARBA" id="ARBA00023002"/>
    </source>
</evidence>
<dbReference type="GO" id="GO:0051287">
    <property type="term" value="F:NAD binding"/>
    <property type="evidence" value="ECO:0007669"/>
    <property type="project" value="InterPro"/>
</dbReference>
<keyword evidence="7 10" id="KW-0520">NAD</keyword>
<organism evidence="15 16">
    <name type="scientific">Candidatus Magasanikbacteria bacterium RIFCSPHIGHO2_02_FULL_41_13</name>
    <dbReference type="NCBI Taxonomy" id="1798676"/>
    <lineage>
        <taxon>Bacteria</taxon>
        <taxon>Candidatus Magasanikiibacteriota</taxon>
    </lineage>
</organism>
<keyword evidence="7" id="KW-0547">Nucleotide-binding</keyword>
<dbReference type="InterPro" id="IPR006168">
    <property type="entry name" value="G3P_DH_NAD-dep"/>
</dbReference>
<feature type="binding site" evidence="9">
    <location>
        <position position="110"/>
    </location>
    <ligand>
        <name>substrate</name>
    </ligand>
</feature>
<dbReference type="NCBIfam" id="NF000940">
    <property type="entry name" value="PRK00094.1-2"/>
    <property type="match status" value="1"/>
</dbReference>
<feature type="binding site" evidence="7">
    <location>
        <position position="259"/>
    </location>
    <ligand>
        <name>sn-glycerol 3-phosphate</name>
        <dbReference type="ChEBI" id="CHEBI:57597"/>
    </ligand>
</feature>
<feature type="binding site" evidence="10">
    <location>
        <position position="144"/>
    </location>
    <ligand>
        <name>NAD(+)</name>
        <dbReference type="ChEBI" id="CHEBI:57540"/>
    </ligand>
</feature>